<name>A0A6H9Y7G6_9ACTN</name>
<sequence length="418" mass="43063">MLESARSSRSVAAVTIDETLRRGAGVRRLARLLALTYGLTIANLYYCQPLLPRMAESYPMSSAVVHLTTAGQLGYVMGLVLVVPLGDIVRRRRLVCVLLLVEAAALAATAMAPTVTVLLVAGAVIGMASASVVNVLVAYTAAVAADHERGRVIATVVGGGLMGVLLSRTVAGLGAEVVGWRGVFWAAAAVTLLLSAALLGILAPSPPETSIGYTRQLRATARLLRTEPVLRRRSLIGGCVFASFGVFWATVAFLLAGPPYGYGEGQIGLFALVGVIGTLAARVAGRAADRGRQHAATGLLLALGVAAFVALSAGTDELAWIVAGLVAMDVAISGTHMLNLSVVHGLVDTARSRVAAAYMTCYTLGGVLGSATGNAVYRVGGWTAVCVLGAAFMAAGLTAWAFDHRIRGILWSRGGGGR</sequence>
<feature type="transmembrane region" description="Helical" evidence="5">
    <location>
        <begin position="94"/>
        <end position="112"/>
    </location>
</feature>
<reference evidence="7 8" key="1">
    <citation type="submission" date="2019-09" db="EMBL/GenBank/DDBJ databases">
        <title>Actinomadura physcomitrii sp. nov., a novel actinomycete isolated from moss [Physcomitrium sphaericum (Ludw) Fuernr].</title>
        <authorList>
            <person name="Zhuang X."/>
            <person name="Liu C."/>
        </authorList>
    </citation>
    <scope>NUCLEOTIDE SEQUENCE [LARGE SCALE GENOMIC DNA]</scope>
    <source>
        <strain evidence="7 8">HMC1</strain>
    </source>
</reference>
<keyword evidence="3 5" id="KW-1133">Transmembrane helix</keyword>
<dbReference type="PANTHER" id="PTHR42910:SF1">
    <property type="entry name" value="MAJOR FACILITATOR SUPERFAMILY (MFS) PROFILE DOMAIN-CONTAINING PROTEIN"/>
    <property type="match status" value="1"/>
</dbReference>
<dbReference type="OrthoDB" id="9815356at2"/>
<feature type="transmembrane region" description="Helical" evidence="5">
    <location>
        <begin position="29"/>
        <end position="46"/>
    </location>
</feature>
<evidence type="ECO:0000313" key="7">
    <source>
        <dbReference type="EMBL" id="KAB2340580.1"/>
    </source>
</evidence>
<feature type="transmembrane region" description="Helical" evidence="5">
    <location>
        <begin position="183"/>
        <end position="203"/>
    </location>
</feature>
<feature type="domain" description="Major facilitator superfamily (MFS) profile" evidence="6">
    <location>
        <begin position="26"/>
        <end position="407"/>
    </location>
</feature>
<feature type="transmembrane region" description="Helical" evidence="5">
    <location>
        <begin position="382"/>
        <end position="402"/>
    </location>
</feature>
<dbReference type="Proteomes" id="UP000468735">
    <property type="component" value="Unassembled WGS sequence"/>
</dbReference>
<feature type="transmembrane region" description="Helical" evidence="5">
    <location>
        <begin position="58"/>
        <end position="82"/>
    </location>
</feature>
<dbReference type="GO" id="GO:0005886">
    <property type="term" value="C:plasma membrane"/>
    <property type="evidence" value="ECO:0007669"/>
    <property type="project" value="UniProtKB-SubCell"/>
</dbReference>
<feature type="transmembrane region" description="Helical" evidence="5">
    <location>
        <begin position="320"/>
        <end position="343"/>
    </location>
</feature>
<keyword evidence="2 5" id="KW-0812">Transmembrane</keyword>
<dbReference type="PANTHER" id="PTHR42910">
    <property type="entry name" value="TRANSPORTER SCO4007-RELATED"/>
    <property type="match status" value="1"/>
</dbReference>
<accession>A0A6H9Y7G6</accession>
<dbReference type="InterPro" id="IPR036259">
    <property type="entry name" value="MFS_trans_sf"/>
</dbReference>
<gene>
    <name evidence="7" type="ORF">F8566_44440</name>
</gene>
<evidence type="ECO:0000256" key="2">
    <source>
        <dbReference type="ARBA" id="ARBA00022692"/>
    </source>
</evidence>
<feature type="transmembrane region" description="Helical" evidence="5">
    <location>
        <begin position="235"/>
        <end position="255"/>
    </location>
</feature>
<dbReference type="PROSITE" id="PS50850">
    <property type="entry name" value="MFS"/>
    <property type="match status" value="1"/>
</dbReference>
<dbReference type="CDD" id="cd17324">
    <property type="entry name" value="MFS_NepI_like"/>
    <property type="match status" value="1"/>
</dbReference>
<evidence type="ECO:0000259" key="6">
    <source>
        <dbReference type="PROSITE" id="PS50850"/>
    </source>
</evidence>
<evidence type="ECO:0000256" key="1">
    <source>
        <dbReference type="ARBA" id="ARBA00004651"/>
    </source>
</evidence>
<protein>
    <submittedName>
        <fullName evidence="7">MFS transporter</fullName>
    </submittedName>
</protein>
<feature type="transmembrane region" description="Helical" evidence="5">
    <location>
        <begin position="118"/>
        <end position="140"/>
    </location>
</feature>
<dbReference type="Pfam" id="PF07690">
    <property type="entry name" value="MFS_1"/>
    <property type="match status" value="1"/>
</dbReference>
<dbReference type="InterPro" id="IPR011701">
    <property type="entry name" value="MFS"/>
</dbReference>
<keyword evidence="4 5" id="KW-0472">Membrane</keyword>
<evidence type="ECO:0000256" key="4">
    <source>
        <dbReference type="ARBA" id="ARBA00023136"/>
    </source>
</evidence>
<dbReference type="Gene3D" id="1.20.1250.20">
    <property type="entry name" value="MFS general substrate transporter like domains"/>
    <property type="match status" value="1"/>
</dbReference>
<feature type="transmembrane region" description="Helical" evidence="5">
    <location>
        <begin position="296"/>
        <end position="314"/>
    </location>
</feature>
<evidence type="ECO:0000313" key="8">
    <source>
        <dbReference type="Proteomes" id="UP000468735"/>
    </source>
</evidence>
<dbReference type="AlphaFoldDB" id="A0A6H9Y7G6"/>
<comment type="subcellular location">
    <subcellularLocation>
        <location evidence="1">Cell membrane</location>
        <topology evidence="1">Multi-pass membrane protein</topology>
    </subcellularLocation>
</comment>
<keyword evidence="8" id="KW-1185">Reference proteome</keyword>
<comment type="caution">
    <text evidence="7">The sequence shown here is derived from an EMBL/GenBank/DDBJ whole genome shotgun (WGS) entry which is preliminary data.</text>
</comment>
<feature type="transmembrane region" description="Helical" evidence="5">
    <location>
        <begin position="152"/>
        <end position="171"/>
    </location>
</feature>
<dbReference type="GO" id="GO:0022857">
    <property type="term" value="F:transmembrane transporter activity"/>
    <property type="evidence" value="ECO:0007669"/>
    <property type="project" value="InterPro"/>
</dbReference>
<proteinExistence type="predicted"/>
<feature type="transmembrane region" description="Helical" evidence="5">
    <location>
        <begin position="267"/>
        <end position="284"/>
    </location>
</feature>
<dbReference type="EMBL" id="WBMT01000029">
    <property type="protein sequence ID" value="KAB2340580.1"/>
    <property type="molecule type" value="Genomic_DNA"/>
</dbReference>
<evidence type="ECO:0000256" key="3">
    <source>
        <dbReference type="ARBA" id="ARBA00022989"/>
    </source>
</evidence>
<dbReference type="InterPro" id="IPR020846">
    <property type="entry name" value="MFS_dom"/>
</dbReference>
<evidence type="ECO:0000256" key="5">
    <source>
        <dbReference type="SAM" id="Phobius"/>
    </source>
</evidence>
<organism evidence="7 8">
    <name type="scientific">Actinomadura rudentiformis</name>
    <dbReference type="NCBI Taxonomy" id="359158"/>
    <lineage>
        <taxon>Bacteria</taxon>
        <taxon>Bacillati</taxon>
        <taxon>Actinomycetota</taxon>
        <taxon>Actinomycetes</taxon>
        <taxon>Streptosporangiales</taxon>
        <taxon>Thermomonosporaceae</taxon>
        <taxon>Actinomadura</taxon>
    </lineage>
</organism>
<dbReference type="SUPFAM" id="SSF103473">
    <property type="entry name" value="MFS general substrate transporter"/>
    <property type="match status" value="1"/>
</dbReference>
<feature type="transmembrane region" description="Helical" evidence="5">
    <location>
        <begin position="355"/>
        <end position="376"/>
    </location>
</feature>